<dbReference type="AlphaFoldDB" id="A0A916UA70"/>
<organism evidence="1 2">
    <name type="scientific">Chelatococcus reniformis</name>
    <dbReference type="NCBI Taxonomy" id="1494448"/>
    <lineage>
        <taxon>Bacteria</taxon>
        <taxon>Pseudomonadati</taxon>
        <taxon>Pseudomonadota</taxon>
        <taxon>Alphaproteobacteria</taxon>
        <taxon>Hyphomicrobiales</taxon>
        <taxon>Chelatococcaceae</taxon>
        <taxon>Chelatococcus</taxon>
    </lineage>
</organism>
<dbReference type="EMBL" id="BMGG01000004">
    <property type="protein sequence ID" value="GGC65550.1"/>
    <property type="molecule type" value="Genomic_DNA"/>
</dbReference>
<evidence type="ECO:0000313" key="1">
    <source>
        <dbReference type="EMBL" id="GGC65550.1"/>
    </source>
</evidence>
<evidence type="ECO:0000313" key="2">
    <source>
        <dbReference type="Proteomes" id="UP000637002"/>
    </source>
</evidence>
<keyword evidence="2" id="KW-1185">Reference proteome</keyword>
<dbReference type="PANTHER" id="PTHR11012">
    <property type="entry name" value="PROTEIN KINASE-LIKE DOMAIN-CONTAINING"/>
    <property type="match status" value="1"/>
</dbReference>
<accession>A0A916UA70</accession>
<proteinExistence type="predicted"/>
<dbReference type="InterPro" id="IPR011009">
    <property type="entry name" value="Kinase-like_dom_sf"/>
</dbReference>
<name>A0A916UA70_9HYPH</name>
<dbReference type="Proteomes" id="UP000637002">
    <property type="component" value="Unassembled WGS sequence"/>
</dbReference>
<protein>
    <submittedName>
        <fullName evidence="1">Aminoglycoside phosphotransferase</fullName>
    </submittedName>
</protein>
<reference evidence="1" key="1">
    <citation type="journal article" date="2014" name="Int. J. Syst. Evol. Microbiol.">
        <title>Complete genome sequence of Corynebacterium casei LMG S-19264T (=DSM 44701T), isolated from a smear-ripened cheese.</title>
        <authorList>
            <consortium name="US DOE Joint Genome Institute (JGI-PGF)"/>
            <person name="Walter F."/>
            <person name="Albersmeier A."/>
            <person name="Kalinowski J."/>
            <person name="Ruckert C."/>
        </authorList>
    </citation>
    <scope>NUCLEOTIDE SEQUENCE</scope>
    <source>
        <strain evidence="1">CGMCC 1.12919</strain>
    </source>
</reference>
<reference evidence="1" key="2">
    <citation type="submission" date="2020-09" db="EMBL/GenBank/DDBJ databases">
        <authorList>
            <person name="Sun Q."/>
            <person name="Zhou Y."/>
        </authorList>
    </citation>
    <scope>NUCLEOTIDE SEQUENCE</scope>
    <source>
        <strain evidence="1">CGMCC 1.12919</strain>
    </source>
</reference>
<sequence>MENRSFPLSAAEITPSWLTEILRANGTLARSDAVERFEVRPIGLGFGQTGESSRLALHYAAPLRAANAPASVFVKFPTNDAARRKAAASIGLYEREINCYKNLLSRIAVKAPACHFGEIAPGGELFALVLEDFPTYRAGDETVGLTVEEACLAIDLMTQVHGPYWGRMQEVDLPPLGLPGRDRYGAAWDLMDEHFGDVVPKEFALIREDYLAALETLKRWLYAEPCTLGHGDLRLDNLLFDLGGRDPIVAVDWQAARPSKGIRDFEYLVSHSMEIEDRRAHERALLARYVENINAFGLDYSLRQAEEDYRRAMLFDFCTVLHIVGIHFNTHERAIRRKRGLLRRATTAMLDWGALDLLPEFK</sequence>
<dbReference type="Gene3D" id="3.90.1200.10">
    <property type="match status" value="1"/>
</dbReference>
<dbReference type="Pfam" id="PF02958">
    <property type="entry name" value="EcKL"/>
    <property type="match status" value="1"/>
</dbReference>
<dbReference type="InterPro" id="IPR004119">
    <property type="entry name" value="EcKL"/>
</dbReference>
<comment type="caution">
    <text evidence="1">The sequence shown here is derived from an EMBL/GenBank/DDBJ whole genome shotgun (WGS) entry which is preliminary data.</text>
</comment>
<dbReference type="RefSeq" id="WP_188609509.1">
    <property type="nucleotide sequence ID" value="NZ_BMGG01000004.1"/>
</dbReference>
<dbReference type="SUPFAM" id="SSF56112">
    <property type="entry name" value="Protein kinase-like (PK-like)"/>
    <property type="match status" value="1"/>
</dbReference>
<gene>
    <name evidence="1" type="ORF">GCM10010994_25190</name>
</gene>
<dbReference type="PANTHER" id="PTHR11012:SF30">
    <property type="entry name" value="PROTEIN KINASE-LIKE DOMAIN-CONTAINING"/>
    <property type="match status" value="1"/>
</dbReference>